<gene>
    <name evidence="1" type="ORF">H4W29_004280</name>
</gene>
<evidence type="ECO:0000313" key="1">
    <source>
        <dbReference type="EMBL" id="MBE1507035.1"/>
    </source>
</evidence>
<dbReference type="CDD" id="cd07527">
    <property type="entry name" value="HAD_ScGPP-like"/>
    <property type="match status" value="1"/>
</dbReference>
<comment type="caution">
    <text evidence="1">The sequence shown here is derived from an EMBL/GenBank/DDBJ whole genome shotgun (WGS) entry which is preliminary data.</text>
</comment>
<proteinExistence type="predicted"/>
<accession>A0ABR9IV11</accession>
<dbReference type="RefSeq" id="WP_192730831.1">
    <property type="nucleotide sequence ID" value="NZ_BAAAVL010000004.1"/>
</dbReference>
<dbReference type="Gene3D" id="1.10.150.240">
    <property type="entry name" value="Putative phosphatase, domain 2"/>
    <property type="match status" value="1"/>
</dbReference>
<dbReference type="Proteomes" id="UP000620262">
    <property type="component" value="Unassembled WGS sequence"/>
</dbReference>
<dbReference type="InterPro" id="IPR036412">
    <property type="entry name" value="HAD-like_sf"/>
</dbReference>
<protein>
    <submittedName>
        <fullName evidence="1">Sugar-phosphatase</fullName>
        <ecNumber evidence="1">3.1.3.23</ecNumber>
    </submittedName>
</protein>
<evidence type="ECO:0000313" key="2">
    <source>
        <dbReference type="Proteomes" id="UP000620262"/>
    </source>
</evidence>
<dbReference type="InterPro" id="IPR006439">
    <property type="entry name" value="HAD-SF_hydro_IA"/>
</dbReference>
<dbReference type="EC" id="3.1.3.23" evidence="1"/>
<keyword evidence="2" id="KW-1185">Reference proteome</keyword>
<dbReference type="Gene3D" id="3.40.50.1000">
    <property type="entry name" value="HAD superfamily/HAD-like"/>
    <property type="match status" value="1"/>
</dbReference>
<dbReference type="Pfam" id="PF00702">
    <property type="entry name" value="Hydrolase"/>
    <property type="match status" value="1"/>
</dbReference>
<keyword evidence="1" id="KW-0378">Hydrolase</keyword>
<reference evidence="1 2" key="1">
    <citation type="submission" date="2020-10" db="EMBL/GenBank/DDBJ databases">
        <title>Sequencing the genomes of 1000 actinobacteria strains.</title>
        <authorList>
            <person name="Klenk H.-P."/>
        </authorList>
    </citation>
    <scope>NUCLEOTIDE SEQUENCE [LARGE SCALE GENOMIC DNA]</scope>
    <source>
        <strain evidence="1 2">DSM 7307</strain>
    </source>
</reference>
<dbReference type="NCBIfam" id="TIGR01509">
    <property type="entry name" value="HAD-SF-IA-v3"/>
    <property type="match status" value="1"/>
</dbReference>
<sequence length="220" mass="23740">MSFRSDNSKQYAAFLFDMDGTILSSTASAERVWGRWAERHGLDVEKFLPIMHGSRGIDTIRRLNLPGVDAEAEAAQITEEEIQDVEGVVALPGAADFLASLPPNRWTIVTSSPRRLAERRLEAAGLPMPQAIVTAEDVTIGKPDPQCYILGAEKLGFATHECLVFEDVEAGVKAGLAAGADIMVITAAGHKHSLQGYPEIEHYADATVVIADSGHLSIKF</sequence>
<dbReference type="SFLD" id="SFLDG01129">
    <property type="entry name" value="C1.5:_HAD__Beta-PGM__Phosphata"/>
    <property type="match status" value="1"/>
</dbReference>
<dbReference type="NCBIfam" id="TIGR01549">
    <property type="entry name" value="HAD-SF-IA-v1"/>
    <property type="match status" value="1"/>
</dbReference>
<dbReference type="PANTHER" id="PTHR43481">
    <property type="entry name" value="FRUCTOSE-1-PHOSPHATE PHOSPHATASE"/>
    <property type="match status" value="1"/>
</dbReference>
<dbReference type="EMBL" id="JADBEC010000002">
    <property type="protein sequence ID" value="MBE1507035.1"/>
    <property type="molecule type" value="Genomic_DNA"/>
</dbReference>
<dbReference type="PROSITE" id="PS01228">
    <property type="entry name" value="COF_1"/>
    <property type="match status" value="1"/>
</dbReference>
<dbReference type="PANTHER" id="PTHR43481:SF4">
    <property type="entry name" value="GLYCEROL-1-PHOSPHATE PHOSPHOHYDROLASE 1-RELATED"/>
    <property type="match status" value="1"/>
</dbReference>
<organism evidence="1 2">
    <name type="scientific">Rhizobium viscosum</name>
    <name type="common">Arthrobacter viscosus</name>
    <dbReference type="NCBI Taxonomy" id="1673"/>
    <lineage>
        <taxon>Bacteria</taxon>
        <taxon>Pseudomonadati</taxon>
        <taxon>Pseudomonadota</taxon>
        <taxon>Alphaproteobacteria</taxon>
        <taxon>Hyphomicrobiales</taxon>
        <taxon>Rhizobiaceae</taxon>
        <taxon>Rhizobium/Agrobacterium group</taxon>
        <taxon>Rhizobium</taxon>
    </lineage>
</organism>
<dbReference type="SUPFAM" id="SSF56784">
    <property type="entry name" value="HAD-like"/>
    <property type="match status" value="1"/>
</dbReference>
<dbReference type="InterPro" id="IPR023214">
    <property type="entry name" value="HAD_sf"/>
</dbReference>
<dbReference type="InterPro" id="IPR051806">
    <property type="entry name" value="HAD-like_SPP"/>
</dbReference>
<dbReference type="InterPro" id="IPR023198">
    <property type="entry name" value="PGP-like_dom2"/>
</dbReference>
<dbReference type="SFLD" id="SFLDS00003">
    <property type="entry name" value="Haloacid_Dehalogenase"/>
    <property type="match status" value="1"/>
</dbReference>
<name>A0ABR9IV11_RHIVS</name>
<dbReference type="GO" id="GO:0050308">
    <property type="term" value="F:sugar-phosphatase activity"/>
    <property type="evidence" value="ECO:0007669"/>
    <property type="project" value="UniProtKB-EC"/>
</dbReference>